<dbReference type="InterPro" id="IPR009003">
    <property type="entry name" value="Peptidase_S1_PA"/>
</dbReference>
<dbReference type="InterPro" id="IPR043504">
    <property type="entry name" value="Peptidase_S1_PA_chymotrypsin"/>
</dbReference>
<organism evidence="2 3">
    <name type="scientific">Amycolatopsis iheyensis</name>
    <dbReference type="NCBI Taxonomy" id="2945988"/>
    <lineage>
        <taxon>Bacteria</taxon>
        <taxon>Bacillati</taxon>
        <taxon>Actinomycetota</taxon>
        <taxon>Actinomycetes</taxon>
        <taxon>Pseudonocardiales</taxon>
        <taxon>Pseudonocardiaceae</taxon>
        <taxon>Amycolatopsis</taxon>
    </lineage>
</organism>
<dbReference type="RefSeq" id="WP_257927110.1">
    <property type="nucleotide sequence ID" value="NZ_JAMXQV010000048.1"/>
</dbReference>
<evidence type="ECO:0000259" key="1">
    <source>
        <dbReference type="Pfam" id="PF25199"/>
    </source>
</evidence>
<dbReference type="Pfam" id="PF25199">
    <property type="entry name" value="nSTAND_NTPase5"/>
    <property type="match status" value="1"/>
</dbReference>
<dbReference type="AlphaFoldDB" id="A0A9X2NKU6"/>
<proteinExistence type="predicted"/>
<dbReference type="InterPro" id="IPR011990">
    <property type="entry name" value="TPR-like_helical_dom_sf"/>
</dbReference>
<dbReference type="SUPFAM" id="SSF50494">
    <property type="entry name" value="Trypsin-like serine proteases"/>
    <property type="match status" value="1"/>
</dbReference>
<dbReference type="SUPFAM" id="SSF52540">
    <property type="entry name" value="P-loop containing nucleoside triphosphate hydrolases"/>
    <property type="match status" value="1"/>
</dbReference>
<dbReference type="SUPFAM" id="SSF48452">
    <property type="entry name" value="TPR-like"/>
    <property type="match status" value="2"/>
</dbReference>
<sequence length="959" mass="102607">MAWERVAAVTGRGGPGSGYVVGPRLVLTSAHVVSAGGAQVTVFRPGRTGSFTAHVLWCGTAGGRDDAALVLVDDLAWPENLPGAVRWGRSITHRPGIECECWGVPNTVQRPNRPIDVEQLTGTLNPGDRLVTDRYVMRLDGHPPEGDCPWGGLSGAAMFCDDLLTAVIAAEPGGRAHAVLEAVPVSLLLRDPGFAAVVQAHGGDVGTRCEAIELQGIADPLSRSPGRAANTSPAGLLAARRAVVPFHGREALLRELDDWVARPGVGAWLAHGPGGQGKTRLAHHFANRVGRQGWAVLWLEADASARALGVLRDTRVPVLVVCDYAEGRADQLNALAQVLLTRASDVPVKVLMLARTASSWWQQLPVAGELAADFVDLARVTEVPVLDGTRKSRLGSYRAAVQAFAAAIGETAWTAAAASLINRPERRMSGDSVLAVQMTALADLLDATTSSSPPPDSGRGLEDRLLDHERRHWLTTARTAGLPALPAAILDEVVTAATVLGPVAVDRLDGVLARVPAIRELSATETRAVREWLLQIYPVAQPRVFTGLVPDRLTERLVGRVMLDSARASVVDALAGSAREADAERLLTVVARAASHAVFGQHVADELTALCGRHRHVLAAAISVAPRVEDPAPLVRALEALAADGNAGIETLRDLVRRIPTRSGPLAETAAMMESALVGKIRRILPRSTLSPNLSLRLNNLSMRLAILGRHKESLAAIVEATNIRRQLVTQLPGPYLRDLADGLTVHSVVLGRLQRYEEGLVVSVEATQIYRQLFGRRAVAPPLAHGLSTMAEHLYRLRRPQEALEAIGEAVAIYRVAVAVWPMHSRDLATSLVKHSQCLAALSQHEDAIAAATEAVQVSREFEKREPDAAMVVLAGSLTQQWRLLEGLGRRREALAAITEAASIYARLVDGRPALFLPVLARAIRRQRKIALALGRHREAMAAMEILEGASRKVTGNA</sequence>
<reference evidence="2" key="1">
    <citation type="submission" date="2022-06" db="EMBL/GenBank/DDBJ databases">
        <title>Amycolatopsis iheyaensis sp. nov., a new species of the genus Amycolatopsis isolated from soil in Iheya island, Japan.</title>
        <authorList>
            <person name="Ngamcharungchit C."/>
            <person name="Kanto H."/>
            <person name="Take A."/>
            <person name="Intra B."/>
            <person name="Matsumoto A."/>
            <person name="Panbangred W."/>
            <person name="Inahashi Y."/>
        </authorList>
    </citation>
    <scope>NUCLEOTIDE SEQUENCE</scope>
    <source>
        <strain evidence="2">OK19-0408</strain>
    </source>
</reference>
<feature type="domain" description="Novel STAND NTPase 5" evidence="1">
    <location>
        <begin position="241"/>
        <end position="359"/>
    </location>
</feature>
<accession>A0A9X2NKU6</accession>
<dbReference type="Gene3D" id="1.25.40.10">
    <property type="entry name" value="Tetratricopeptide repeat domain"/>
    <property type="match status" value="2"/>
</dbReference>
<name>A0A9X2NKU6_9PSEU</name>
<keyword evidence="2" id="KW-0067">ATP-binding</keyword>
<comment type="caution">
    <text evidence="2">The sequence shown here is derived from an EMBL/GenBank/DDBJ whole genome shotgun (WGS) entry which is preliminary data.</text>
</comment>
<dbReference type="GO" id="GO:0005524">
    <property type="term" value="F:ATP binding"/>
    <property type="evidence" value="ECO:0007669"/>
    <property type="project" value="UniProtKB-KW"/>
</dbReference>
<dbReference type="Gene3D" id="3.40.50.300">
    <property type="entry name" value="P-loop containing nucleotide triphosphate hydrolases"/>
    <property type="match status" value="1"/>
</dbReference>
<dbReference type="InterPro" id="IPR027417">
    <property type="entry name" value="P-loop_NTPase"/>
</dbReference>
<dbReference type="EMBL" id="JAMXQV010000048">
    <property type="protein sequence ID" value="MCR6490544.1"/>
    <property type="molecule type" value="Genomic_DNA"/>
</dbReference>
<dbReference type="InterPro" id="IPR057574">
    <property type="entry name" value="nSTAND_NTPase5_dom"/>
</dbReference>
<keyword evidence="2" id="KW-0547">Nucleotide-binding</keyword>
<evidence type="ECO:0000313" key="2">
    <source>
        <dbReference type="EMBL" id="MCR6490544.1"/>
    </source>
</evidence>
<gene>
    <name evidence="2" type="ORF">M8542_47860</name>
</gene>
<protein>
    <submittedName>
        <fullName evidence="2">ATP-binding protein</fullName>
    </submittedName>
</protein>
<dbReference type="Proteomes" id="UP001144096">
    <property type="component" value="Unassembled WGS sequence"/>
</dbReference>
<dbReference type="Gene3D" id="2.40.10.10">
    <property type="entry name" value="Trypsin-like serine proteases"/>
    <property type="match status" value="1"/>
</dbReference>
<evidence type="ECO:0000313" key="3">
    <source>
        <dbReference type="Proteomes" id="UP001144096"/>
    </source>
</evidence>
<keyword evidence="3" id="KW-1185">Reference proteome</keyword>